<feature type="transmembrane region" description="Helical" evidence="7">
    <location>
        <begin position="58"/>
        <end position="78"/>
    </location>
</feature>
<dbReference type="InterPro" id="IPR050189">
    <property type="entry name" value="MFS_Efflux_Transporters"/>
</dbReference>
<evidence type="ECO:0000256" key="2">
    <source>
        <dbReference type="ARBA" id="ARBA00022475"/>
    </source>
</evidence>
<feature type="transmembrane region" description="Helical" evidence="7">
    <location>
        <begin position="423"/>
        <end position="440"/>
    </location>
</feature>
<dbReference type="PROSITE" id="PS50850">
    <property type="entry name" value="MFS"/>
    <property type="match status" value="1"/>
</dbReference>
<evidence type="ECO:0000313" key="10">
    <source>
        <dbReference type="Proteomes" id="UP001240984"/>
    </source>
</evidence>
<dbReference type="InterPro" id="IPR020846">
    <property type="entry name" value="MFS_dom"/>
</dbReference>
<dbReference type="RefSeq" id="WP_306829835.1">
    <property type="nucleotide sequence ID" value="NZ_JAUSRA010000001.1"/>
</dbReference>
<feature type="transmembrane region" description="Helical" evidence="7">
    <location>
        <begin position="176"/>
        <end position="198"/>
    </location>
</feature>
<dbReference type="InterPro" id="IPR001958">
    <property type="entry name" value="Tet-R_TetA/multi-R_MdtG-like"/>
</dbReference>
<dbReference type="EMBL" id="JAUSRA010000001">
    <property type="protein sequence ID" value="MDP9794655.1"/>
    <property type="molecule type" value="Genomic_DNA"/>
</dbReference>
<dbReference type="Pfam" id="PF07690">
    <property type="entry name" value="MFS_1"/>
    <property type="match status" value="1"/>
</dbReference>
<keyword evidence="4 7" id="KW-1133">Transmembrane helix</keyword>
<proteinExistence type="predicted"/>
<protein>
    <submittedName>
        <fullName evidence="9">DHA1 family inner membrane transport protein</fullName>
    </submittedName>
</protein>
<comment type="caution">
    <text evidence="9">The sequence shown here is derived from an EMBL/GenBank/DDBJ whole genome shotgun (WGS) entry which is preliminary data.</text>
</comment>
<evidence type="ECO:0000256" key="6">
    <source>
        <dbReference type="SAM" id="MobiDB-lite"/>
    </source>
</evidence>
<gene>
    <name evidence="9" type="ORF">J2S43_003167</name>
</gene>
<organism evidence="9 10">
    <name type="scientific">Catenuloplanes nepalensis</name>
    <dbReference type="NCBI Taxonomy" id="587533"/>
    <lineage>
        <taxon>Bacteria</taxon>
        <taxon>Bacillati</taxon>
        <taxon>Actinomycetota</taxon>
        <taxon>Actinomycetes</taxon>
        <taxon>Micromonosporales</taxon>
        <taxon>Micromonosporaceae</taxon>
        <taxon>Catenuloplanes</taxon>
    </lineage>
</organism>
<reference evidence="9 10" key="1">
    <citation type="submission" date="2023-07" db="EMBL/GenBank/DDBJ databases">
        <title>Sequencing the genomes of 1000 actinobacteria strains.</title>
        <authorList>
            <person name="Klenk H.-P."/>
        </authorList>
    </citation>
    <scope>NUCLEOTIDE SEQUENCE [LARGE SCALE GENOMIC DNA]</scope>
    <source>
        <strain evidence="9 10">DSM 44710</strain>
    </source>
</reference>
<accession>A0ABT9MTB9</accession>
<feature type="region of interest" description="Disordered" evidence="6">
    <location>
        <begin position="208"/>
        <end position="243"/>
    </location>
</feature>
<keyword evidence="2" id="KW-1003">Cell membrane</keyword>
<dbReference type="InterPro" id="IPR011701">
    <property type="entry name" value="MFS"/>
</dbReference>
<name>A0ABT9MTB9_9ACTN</name>
<feature type="transmembrane region" description="Helical" evidence="7">
    <location>
        <begin position="90"/>
        <end position="117"/>
    </location>
</feature>
<keyword evidence="5 7" id="KW-0472">Membrane</keyword>
<dbReference type="Gene3D" id="1.20.1250.20">
    <property type="entry name" value="MFS general substrate transporter like domains"/>
    <property type="match status" value="1"/>
</dbReference>
<sequence>MSETTATPMWSARPVPGRRGVPAALAALALGAFGIGIAEMTVTGLLGRVAGDLHASTAAVGSAISLYALGVVIGAPLITIAGARVPRHRLLLLTLVLFIAGNTAALLAPTLLLFSAARFVAGLPHGAYLALAAATAASLVARERRGRATAMVGIGQTIASILGVPLAIFLGQAVSWRAALALAVLVFVAAFAAVLTFVPHESDAPVTGAPAAGAASVTSPTGRRGAGTGTLAPGAAPSPGGTGTLVAGATPHAGMRAIQQALRSPGLWAGFAVAASAFAGLYCVLSFIAPITTDVAGLSAGATPIVMMLYGAGMTVGAIAGGRAADWDVSRAVPLGGVAACLVLAGFAAVMSAPWAPFAGAFAIGLVQLIMFPSLQLRLMDAAPHAPAVAAALNQSAVNLANVIGTSAGGALLAAGLGYPVNGYAGALLAAAGAGLAVLLRPRATARRTS</sequence>
<keyword evidence="10" id="KW-1185">Reference proteome</keyword>
<feature type="domain" description="Major facilitator superfamily (MFS) profile" evidence="8">
    <location>
        <begin position="24"/>
        <end position="445"/>
    </location>
</feature>
<feature type="transmembrane region" description="Helical" evidence="7">
    <location>
        <begin position="355"/>
        <end position="375"/>
    </location>
</feature>
<dbReference type="PANTHER" id="PTHR43124:SF3">
    <property type="entry name" value="CHLORAMPHENICOL EFFLUX PUMP RV0191"/>
    <property type="match status" value="1"/>
</dbReference>
<feature type="transmembrane region" description="Helical" evidence="7">
    <location>
        <begin position="332"/>
        <end position="349"/>
    </location>
</feature>
<evidence type="ECO:0000256" key="3">
    <source>
        <dbReference type="ARBA" id="ARBA00022692"/>
    </source>
</evidence>
<feature type="transmembrane region" description="Helical" evidence="7">
    <location>
        <begin position="266"/>
        <end position="289"/>
    </location>
</feature>
<evidence type="ECO:0000256" key="1">
    <source>
        <dbReference type="ARBA" id="ARBA00004651"/>
    </source>
</evidence>
<evidence type="ECO:0000313" key="9">
    <source>
        <dbReference type="EMBL" id="MDP9794655.1"/>
    </source>
</evidence>
<dbReference type="PANTHER" id="PTHR43124">
    <property type="entry name" value="PURINE EFFLUX PUMP PBUE"/>
    <property type="match status" value="1"/>
</dbReference>
<keyword evidence="3 7" id="KW-0812">Transmembrane</keyword>
<dbReference type="PRINTS" id="PR01035">
    <property type="entry name" value="TCRTETA"/>
</dbReference>
<evidence type="ECO:0000256" key="4">
    <source>
        <dbReference type="ARBA" id="ARBA00022989"/>
    </source>
</evidence>
<evidence type="ECO:0000256" key="5">
    <source>
        <dbReference type="ARBA" id="ARBA00023136"/>
    </source>
</evidence>
<dbReference type="SUPFAM" id="SSF103473">
    <property type="entry name" value="MFS general substrate transporter"/>
    <property type="match status" value="1"/>
</dbReference>
<feature type="transmembrane region" description="Helical" evidence="7">
    <location>
        <begin position="295"/>
        <end position="320"/>
    </location>
</feature>
<feature type="transmembrane region" description="Helical" evidence="7">
    <location>
        <begin position="123"/>
        <end position="141"/>
    </location>
</feature>
<evidence type="ECO:0000256" key="7">
    <source>
        <dbReference type="SAM" id="Phobius"/>
    </source>
</evidence>
<feature type="transmembrane region" description="Helical" evidence="7">
    <location>
        <begin position="148"/>
        <end position="170"/>
    </location>
</feature>
<feature type="transmembrane region" description="Helical" evidence="7">
    <location>
        <begin position="396"/>
        <end position="417"/>
    </location>
</feature>
<comment type="subcellular location">
    <subcellularLocation>
        <location evidence="1">Cell membrane</location>
        <topology evidence="1">Multi-pass membrane protein</topology>
    </subcellularLocation>
</comment>
<feature type="transmembrane region" description="Helical" evidence="7">
    <location>
        <begin position="21"/>
        <end position="38"/>
    </location>
</feature>
<dbReference type="Proteomes" id="UP001240984">
    <property type="component" value="Unassembled WGS sequence"/>
</dbReference>
<dbReference type="InterPro" id="IPR036259">
    <property type="entry name" value="MFS_trans_sf"/>
</dbReference>
<feature type="compositionally biased region" description="Low complexity" evidence="6">
    <location>
        <begin position="208"/>
        <end position="239"/>
    </location>
</feature>
<evidence type="ECO:0000259" key="8">
    <source>
        <dbReference type="PROSITE" id="PS50850"/>
    </source>
</evidence>